<proteinExistence type="inferred from homology"/>
<feature type="transmembrane region" description="Helical" evidence="8">
    <location>
        <begin position="294"/>
        <end position="315"/>
    </location>
</feature>
<evidence type="ECO:0000256" key="1">
    <source>
        <dbReference type="ARBA" id="ARBA00004141"/>
    </source>
</evidence>
<feature type="domain" description="DNL-type" evidence="11">
    <location>
        <begin position="721"/>
        <end position="787"/>
    </location>
</feature>
<comment type="similarity">
    <text evidence="2">Belongs to the SYG1 (TC 2.A.94) family.</text>
</comment>
<accession>A0AAV5HY66</accession>
<comment type="subcellular location">
    <subcellularLocation>
        <location evidence="1">Membrane</location>
        <topology evidence="1">Multi-pass membrane protein</topology>
    </subcellularLocation>
</comment>
<dbReference type="Pfam" id="PF03124">
    <property type="entry name" value="EXS"/>
    <property type="match status" value="1"/>
</dbReference>
<evidence type="ECO:0000256" key="8">
    <source>
        <dbReference type="SAM" id="Phobius"/>
    </source>
</evidence>
<feature type="domain" description="SPX" evidence="10">
    <location>
        <begin position="1"/>
        <end position="175"/>
    </location>
</feature>
<feature type="transmembrane region" description="Helical" evidence="8">
    <location>
        <begin position="327"/>
        <end position="348"/>
    </location>
</feature>
<dbReference type="PANTHER" id="PTHR48477:SF1">
    <property type="entry name" value="PHOSPHATE TRANSPORTER PHO1"/>
    <property type="match status" value="1"/>
</dbReference>
<evidence type="ECO:0000259" key="10">
    <source>
        <dbReference type="PROSITE" id="PS51382"/>
    </source>
</evidence>
<name>A0AAV5HY66_9ROSI</name>
<dbReference type="PROSITE" id="PS51501">
    <property type="entry name" value="ZF_DNL"/>
    <property type="match status" value="1"/>
</dbReference>
<dbReference type="GO" id="GO:0016020">
    <property type="term" value="C:membrane"/>
    <property type="evidence" value="ECO:0007669"/>
    <property type="project" value="UniProtKB-SubCell"/>
</dbReference>
<dbReference type="InterPro" id="IPR052486">
    <property type="entry name" value="PHO1"/>
</dbReference>
<comment type="caution">
    <text evidence="12">The sequence shown here is derived from an EMBL/GenBank/DDBJ whole genome shotgun (WGS) entry which is preliminary data.</text>
</comment>
<dbReference type="PROSITE" id="PS51380">
    <property type="entry name" value="EXS"/>
    <property type="match status" value="1"/>
</dbReference>
<dbReference type="GO" id="GO:0016036">
    <property type="term" value="P:cellular response to phosphate starvation"/>
    <property type="evidence" value="ECO:0007669"/>
    <property type="project" value="InterPro"/>
</dbReference>
<evidence type="ECO:0000256" key="3">
    <source>
        <dbReference type="ARBA" id="ARBA00022692"/>
    </source>
</evidence>
<evidence type="ECO:0000313" key="12">
    <source>
        <dbReference type="EMBL" id="GKU90434.1"/>
    </source>
</evidence>
<protein>
    <submittedName>
        <fullName evidence="12">Uncharacterized protein</fullName>
    </submittedName>
</protein>
<feature type="transmembrane region" description="Helical" evidence="8">
    <location>
        <begin position="225"/>
        <end position="247"/>
    </location>
</feature>
<keyword evidence="5 8" id="KW-0472">Membrane</keyword>
<evidence type="ECO:0000256" key="2">
    <source>
        <dbReference type="ARBA" id="ARBA00009665"/>
    </source>
</evidence>
<evidence type="ECO:0000256" key="4">
    <source>
        <dbReference type="ARBA" id="ARBA00022989"/>
    </source>
</evidence>
<dbReference type="GO" id="GO:0008270">
    <property type="term" value="F:zinc ion binding"/>
    <property type="evidence" value="ECO:0007669"/>
    <property type="project" value="UniProtKB-KW"/>
</dbReference>
<evidence type="ECO:0000313" key="13">
    <source>
        <dbReference type="Proteomes" id="UP001054252"/>
    </source>
</evidence>
<dbReference type="InterPro" id="IPR004331">
    <property type="entry name" value="SPX_dom"/>
</dbReference>
<feature type="transmembrane region" description="Helical" evidence="8">
    <location>
        <begin position="474"/>
        <end position="493"/>
    </location>
</feature>
<dbReference type="Pfam" id="PF05180">
    <property type="entry name" value="zf-DNL"/>
    <property type="match status" value="1"/>
</dbReference>
<keyword evidence="4 8" id="KW-1133">Transmembrane helix</keyword>
<evidence type="ECO:0000259" key="9">
    <source>
        <dbReference type="PROSITE" id="PS51380"/>
    </source>
</evidence>
<keyword evidence="13" id="KW-1185">Reference proteome</keyword>
<dbReference type="Proteomes" id="UP001054252">
    <property type="component" value="Unassembled WGS sequence"/>
</dbReference>
<keyword evidence="6" id="KW-0862">Zinc</keyword>
<organism evidence="12 13">
    <name type="scientific">Rubroshorea leprosula</name>
    <dbReference type="NCBI Taxonomy" id="152421"/>
    <lineage>
        <taxon>Eukaryota</taxon>
        <taxon>Viridiplantae</taxon>
        <taxon>Streptophyta</taxon>
        <taxon>Embryophyta</taxon>
        <taxon>Tracheophyta</taxon>
        <taxon>Spermatophyta</taxon>
        <taxon>Magnoliopsida</taxon>
        <taxon>eudicotyledons</taxon>
        <taxon>Gunneridae</taxon>
        <taxon>Pentapetalae</taxon>
        <taxon>rosids</taxon>
        <taxon>malvids</taxon>
        <taxon>Malvales</taxon>
        <taxon>Dipterocarpaceae</taxon>
        <taxon>Rubroshorea</taxon>
    </lineage>
</organism>
<dbReference type="AlphaFoldDB" id="A0AAV5HY66"/>
<dbReference type="EMBL" id="BPVZ01000004">
    <property type="protein sequence ID" value="GKU90434.1"/>
    <property type="molecule type" value="Genomic_DNA"/>
</dbReference>
<reference evidence="12 13" key="1">
    <citation type="journal article" date="2021" name="Commun. Biol.">
        <title>The genome of Shorea leprosula (Dipterocarpaceae) highlights the ecological relevance of drought in aseasonal tropical rainforests.</title>
        <authorList>
            <person name="Ng K.K.S."/>
            <person name="Kobayashi M.J."/>
            <person name="Fawcett J.A."/>
            <person name="Hatakeyama M."/>
            <person name="Paape T."/>
            <person name="Ng C.H."/>
            <person name="Ang C.C."/>
            <person name="Tnah L.H."/>
            <person name="Lee C.T."/>
            <person name="Nishiyama T."/>
            <person name="Sese J."/>
            <person name="O'Brien M.J."/>
            <person name="Copetti D."/>
            <person name="Mohd Noor M.I."/>
            <person name="Ong R.C."/>
            <person name="Putra M."/>
            <person name="Sireger I.Z."/>
            <person name="Indrioko S."/>
            <person name="Kosugi Y."/>
            <person name="Izuno A."/>
            <person name="Isagi Y."/>
            <person name="Lee S.L."/>
            <person name="Shimizu K.K."/>
        </authorList>
    </citation>
    <scope>NUCLEOTIDE SEQUENCE [LARGE SCALE GENOMIC DNA]</scope>
    <source>
        <strain evidence="12">214</strain>
    </source>
</reference>
<keyword evidence="3 8" id="KW-0812">Transmembrane</keyword>
<dbReference type="PANTHER" id="PTHR48477">
    <property type="entry name" value="PHOSPHATE TRANSPORTER PHO1"/>
    <property type="match status" value="1"/>
</dbReference>
<feature type="region of interest" description="Disordered" evidence="7">
    <location>
        <begin position="19"/>
        <end position="48"/>
    </location>
</feature>
<evidence type="ECO:0000256" key="5">
    <source>
        <dbReference type="ARBA" id="ARBA00023136"/>
    </source>
</evidence>
<keyword evidence="6" id="KW-0863">Zinc-finger</keyword>
<dbReference type="InterPro" id="IPR007853">
    <property type="entry name" value="Znf_DNL-typ"/>
</dbReference>
<evidence type="ECO:0000256" key="7">
    <source>
        <dbReference type="SAM" id="MobiDB-lite"/>
    </source>
</evidence>
<feature type="domain" description="EXS" evidence="9">
    <location>
        <begin position="412"/>
        <end position="606"/>
    </location>
</feature>
<gene>
    <name evidence="12" type="ORF">SLEP1_g4426</name>
</gene>
<dbReference type="InterPro" id="IPR004342">
    <property type="entry name" value="EXS_C"/>
</dbReference>
<evidence type="ECO:0000256" key="6">
    <source>
        <dbReference type="PROSITE-ProRule" id="PRU00834"/>
    </source>
</evidence>
<keyword evidence="6" id="KW-0479">Metal-binding</keyword>
<dbReference type="PROSITE" id="PS51382">
    <property type="entry name" value="SPX"/>
    <property type="match status" value="1"/>
</dbReference>
<sequence length="787" mass="90514">MVECAIDISMFSLETEDSVKDRTEHNQLQDNSNTYELPLSDSPRSDEMEKSIRLKKEDSKLKSLSSHASNIQGKNLRINIPLTTPSRTFSAISYLIWEDLVNQSSRKCDPEGGNLNFNKTKVRHAEKMIRGAFVELYKGLSYLKTYRHLNMLAFMKILKKFDKVTGKQVLSIYLKVAESSYFNSSDKVMNLADEVEKLFIKHFAEDDRRKAMKYLKPQQHKDSHAATFFIGLFTGFFIALLAGYIIMAHITRMYKRQPDTLYMETVYPVFRQARINHSFILELTPTNELKYRDVFLTCTAAMTAVIGVMFIHLSLLTNGYSYAKVKAIPGLLLLVFLLLLVCPFNIFYRSSRYRFICVIRNIIFSPFYKVVMLDFFMADQLSSQVPMLRNLEFVACYYLTGSYKTQDYGYCKRAGHYRDLAYAVSFLPYYWRAMQCARRWFDEGQTSHLVNLGKYVSAMLAAGAKVAYEKEKSVGWLCLLVMISTAATVYQLYWDFVKDWGLLKVNSKNPWLRNELMLRQKTIYYFSMGLNLILRFAWLQTILHSNFEDVDYRVTGLFLAALEVIRRGQWNFYRLENEHLNNAGKFRAVVTVPLPFDEVDEMKIKILERKVSHSHLAVAAAIHHTPMAACGFSPAITFLSFSKITPLKTSNSLLCANSFKPVAVAKPNPTLKLSRLKLAHAPAVTQQRAYRAWAISVSDSGPNPEAESSDSKRDTTIDIKLPRRSLLVEFTCDDCGERTKRLINRLAYERGVVYVQCAGCEQYHKLVDNLGIVVEYDLQEEVYTDEA</sequence>
<evidence type="ECO:0000259" key="11">
    <source>
        <dbReference type="PROSITE" id="PS51501"/>
    </source>
</evidence>
<dbReference type="Pfam" id="PF03105">
    <property type="entry name" value="SPX"/>
    <property type="match status" value="1"/>
</dbReference>